<feature type="compositionally biased region" description="Acidic residues" evidence="5">
    <location>
        <begin position="212"/>
        <end position="229"/>
    </location>
</feature>
<evidence type="ECO:0000256" key="4">
    <source>
        <dbReference type="ARBA" id="ARBA00023136"/>
    </source>
</evidence>
<evidence type="ECO:0000256" key="6">
    <source>
        <dbReference type="SAM" id="Phobius"/>
    </source>
</evidence>
<dbReference type="PANTHER" id="PTHR32322">
    <property type="entry name" value="INNER MEMBRANE TRANSPORTER"/>
    <property type="match status" value="1"/>
</dbReference>
<dbReference type="GeneID" id="94846316"/>
<dbReference type="Proteomes" id="UP000179807">
    <property type="component" value="Unassembled WGS sequence"/>
</dbReference>
<feature type="compositionally biased region" description="Basic residues" evidence="5">
    <location>
        <begin position="236"/>
        <end position="254"/>
    </location>
</feature>
<organism evidence="8 9">
    <name type="scientific">Tritrichomonas foetus</name>
    <dbReference type="NCBI Taxonomy" id="1144522"/>
    <lineage>
        <taxon>Eukaryota</taxon>
        <taxon>Metamonada</taxon>
        <taxon>Parabasalia</taxon>
        <taxon>Tritrichomonadida</taxon>
        <taxon>Tritrichomonadidae</taxon>
        <taxon>Tritrichomonas</taxon>
    </lineage>
</organism>
<feature type="transmembrane region" description="Helical" evidence="6">
    <location>
        <begin position="47"/>
        <end position="66"/>
    </location>
</feature>
<feature type="transmembrane region" description="Helical" evidence="6">
    <location>
        <begin position="145"/>
        <end position="165"/>
    </location>
</feature>
<evidence type="ECO:0000313" key="9">
    <source>
        <dbReference type="Proteomes" id="UP000179807"/>
    </source>
</evidence>
<proteinExistence type="predicted"/>
<comment type="caution">
    <text evidence="8">The sequence shown here is derived from an EMBL/GenBank/DDBJ whole genome shotgun (WGS) entry which is preliminary data.</text>
</comment>
<evidence type="ECO:0000313" key="8">
    <source>
        <dbReference type="EMBL" id="OHS96106.1"/>
    </source>
</evidence>
<evidence type="ECO:0000256" key="5">
    <source>
        <dbReference type="SAM" id="MobiDB-lite"/>
    </source>
</evidence>
<sequence>MSHFIFPDERFTIYKFISLVAALVGVVLNAVPSFLHAGSSDETKNVTIGYVVLICGVIVQGVGMVYMKWKSPNTDITVSAMIQIGASAILCLIWSLIWDTPKVLASQSVAAPPMAWVWALIIGVLATGIAGHGYVFLVNNIGATGASFITFGQIFVGIVVGVAFVHEWSGYRWWEIFMCVIGVVALAVAIGIGFLGDKKPVQDISSMGEISSAEELERQDDIEDEYEENNIEKKEKDKKKKDKKKKDKKKKDKKTKANKEQEKEKSGDIEENIDEKIAEL</sequence>
<dbReference type="EMBL" id="MLAK01001199">
    <property type="protein sequence ID" value="OHS96106.1"/>
    <property type="molecule type" value="Genomic_DNA"/>
</dbReference>
<dbReference type="GO" id="GO:0016020">
    <property type="term" value="C:membrane"/>
    <property type="evidence" value="ECO:0007669"/>
    <property type="project" value="UniProtKB-SubCell"/>
</dbReference>
<feature type="transmembrane region" description="Helical" evidence="6">
    <location>
        <begin position="78"/>
        <end position="97"/>
    </location>
</feature>
<name>A0A1J4JAA6_9EUKA</name>
<dbReference type="Pfam" id="PF00892">
    <property type="entry name" value="EamA"/>
    <property type="match status" value="1"/>
</dbReference>
<comment type="subcellular location">
    <subcellularLocation>
        <location evidence="1">Membrane</location>
        <topology evidence="1">Multi-pass membrane protein</topology>
    </subcellularLocation>
</comment>
<feature type="region of interest" description="Disordered" evidence="5">
    <location>
        <begin position="212"/>
        <end position="280"/>
    </location>
</feature>
<dbReference type="PANTHER" id="PTHR32322:SF2">
    <property type="entry name" value="EAMA DOMAIN-CONTAINING PROTEIN"/>
    <property type="match status" value="1"/>
</dbReference>
<feature type="transmembrane region" description="Helical" evidence="6">
    <location>
        <begin position="117"/>
        <end position="138"/>
    </location>
</feature>
<reference evidence="8" key="1">
    <citation type="submission" date="2016-10" db="EMBL/GenBank/DDBJ databases">
        <authorList>
            <person name="Benchimol M."/>
            <person name="Almeida L.G."/>
            <person name="Vasconcelos A.T."/>
            <person name="Perreira-Neves A."/>
            <person name="Rosa I.A."/>
            <person name="Tasca T."/>
            <person name="Bogo M.R."/>
            <person name="de Souza W."/>
        </authorList>
    </citation>
    <scope>NUCLEOTIDE SEQUENCE [LARGE SCALE GENOMIC DNA]</scope>
    <source>
        <strain evidence="8">K</strain>
    </source>
</reference>
<evidence type="ECO:0000256" key="1">
    <source>
        <dbReference type="ARBA" id="ARBA00004141"/>
    </source>
</evidence>
<evidence type="ECO:0000256" key="2">
    <source>
        <dbReference type="ARBA" id="ARBA00022692"/>
    </source>
</evidence>
<keyword evidence="3 6" id="KW-1133">Transmembrane helix</keyword>
<dbReference type="VEuPathDB" id="TrichDB:TRFO_37746"/>
<evidence type="ECO:0000259" key="7">
    <source>
        <dbReference type="Pfam" id="PF00892"/>
    </source>
</evidence>
<keyword evidence="4 6" id="KW-0472">Membrane</keyword>
<dbReference type="SUPFAM" id="SSF103473">
    <property type="entry name" value="MFS general substrate transporter"/>
    <property type="match status" value="1"/>
</dbReference>
<protein>
    <recommendedName>
        <fullName evidence="7">EamA domain-containing protein</fullName>
    </recommendedName>
</protein>
<keyword evidence="9" id="KW-1185">Reference proteome</keyword>
<evidence type="ECO:0000256" key="3">
    <source>
        <dbReference type="ARBA" id="ARBA00022989"/>
    </source>
</evidence>
<keyword evidence="2 6" id="KW-0812">Transmembrane</keyword>
<dbReference type="AlphaFoldDB" id="A0A1J4JAA6"/>
<feature type="transmembrane region" description="Helical" evidence="6">
    <location>
        <begin position="12"/>
        <end position="35"/>
    </location>
</feature>
<feature type="compositionally biased region" description="Basic and acidic residues" evidence="5">
    <location>
        <begin position="255"/>
        <end position="280"/>
    </location>
</feature>
<feature type="transmembrane region" description="Helical" evidence="6">
    <location>
        <begin position="171"/>
        <end position="195"/>
    </location>
</feature>
<dbReference type="InterPro" id="IPR000620">
    <property type="entry name" value="EamA_dom"/>
</dbReference>
<dbReference type="InterPro" id="IPR050638">
    <property type="entry name" value="AA-Vitamin_Transporters"/>
</dbReference>
<feature type="domain" description="EamA" evidence="7">
    <location>
        <begin position="48"/>
        <end position="186"/>
    </location>
</feature>
<dbReference type="InterPro" id="IPR036259">
    <property type="entry name" value="MFS_trans_sf"/>
</dbReference>
<gene>
    <name evidence="8" type="ORF">TRFO_37746</name>
</gene>
<dbReference type="RefSeq" id="XP_068349243.1">
    <property type="nucleotide sequence ID" value="XM_068511612.1"/>
</dbReference>
<accession>A0A1J4JAA6</accession>